<dbReference type="FunFam" id="3.30.465.10:FF:000001">
    <property type="entry name" value="D-2-hydroxyglutarate dehydrogenase, mitochondrial"/>
    <property type="match status" value="1"/>
</dbReference>
<comment type="function">
    <text evidence="8">Catalyzes the oxidation of D-2-hydroxyglutarate (D-2-HG) to alpha-ketoglutarate. Also catalyzes the oxidation of other D-2-hydroxyacids, such as D-malate (D-MAL) and D-lactate (D-LAC). Exhibits high activities towards D-2-HG and D-MAL but a very weak activity towards D-LAC.</text>
</comment>
<proteinExistence type="inferred from homology"/>
<dbReference type="PANTHER" id="PTHR43716:SF1">
    <property type="entry name" value="D-2-HYDROXYGLUTARATE DEHYDROGENASE, MITOCHONDRIAL"/>
    <property type="match status" value="1"/>
</dbReference>
<dbReference type="InterPro" id="IPR016169">
    <property type="entry name" value="FAD-bd_PCMH_sub2"/>
</dbReference>
<keyword evidence="5" id="KW-0560">Oxidoreductase</keyword>
<dbReference type="Gene3D" id="3.30.465.10">
    <property type="match status" value="1"/>
</dbReference>
<dbReference type="SUPFAM" id="SSF56176">
    <property type="entry name" value="FAD-binding/transporter-associated domain-like"/>
    <property type="match status" value="1"/>
</dbReference>
<dbReference type="PROSITE" id="PS51387">
    <property type="entry name" value="FAD_PCMH"/>
    <property type="match status" value="1"/>
</dbReference>
<keyword evidence="4" id="KW-0274">FAD</keyword>
<dbReference type="Gene3D" id="3.30.43.10">
    <property type="entry name" value="Uridine Diphospho-n-acetylenolpyruvylglucosamine Reductase, domain 2"/>
    <property type="match status" value="1"/>
</dbReference>
<dbReference type="InterPro" id="IPR016167">
    <property type="entry name" value="FAD-bd_PCMH_sub1"/>
</dbReference>
<dbReference type="GO" id="GO:0005739">
    <property type="term" value="C:mitochondrion"/>
    <property type="evidence" value="ECO:0007669"/>
    <property type="project" value="TreeGrafter"/>
</dbReference>
<dbReference type="InterPro" id="IPR051264">
    <property type="entry name" value="FAD-oxidored/transferase_4"/>
</dbReference>
<evidence type="ECO:0000313" key="12">
    <source>
        <dbReference type="Proteomes" id="UP000593567"/>
    </source>
</evidence>
<dbReference type="InterPro" id="IPR016166">
    <property type="entry name" value="FAD-bd_PCMH"/>
</dbReference>
<evidence type="ECO:0000259" key="10">
    <source>
        <dbReference type="PROSITE" id="PS51387"/>
    </source>
</evidence>
<dbReference type="EMBL" id="VXIV02001954">
    <property type="protein sequence ID" value="KAF6028407.1"/>
    <property type="molecule type" value="Genomic_DNA"/>
</dbReference>
<dbReference type="AlphaFoldDB" id="A0A7J7JQZ0"/>
<dbReference type="GO" id="GO:0051990">
    <property type="term" value="F:(R)-2-hydroxyglutarate dehydrogenase activity"/>
    <property type="evidence" value="ECO:0007669"/>
    <property type="project" value="UniProtKB-EC"/>
</dbReference>
<name>A0A7J7JQZ0_BUGNE</name>
<dbReference type="InterPro" id="IPR006094">
    <property type="entry name" value="Oxid_FAD_bind_N"/>
</dbReference>
<evidence type="ECO:0000256" key="7">
    <source>
        <dbReference type="ARBA" id="ARBA00039639"/>
    </source>
</evidence>
<dbReference type="Pfam" id="PF02913">
    <property type="entry name" value="FAD-oxidase_C"/>
    <property type="match status" value="1"/>
</dbReference>
<gene>
    <name evidence="11" type="ORF">EB796_013296</name>
</gene>
<evidence type="ECO:0000256" key="9">
    <source>
        <dbReference type="ARBA" id="ARBA00049267"/>
    </source>
</evidence>
<dbReference type="GO" id="GO:0071949">
    <property type="term" value="F:FAD binding"/>
    <property type="evidence" value="ECO:0007669"/>
    <property type="project" value="InterPro"/>
</dbReference>
<dbReference type="EC" id="1.1.99.39" evidence="6"/>
<comment type="catalytic activity">
    <reaction evidence="9">
        <text>(R)-malate + A = oxaloacetate + AH2</text>
        <dbReference type="Rhea" id="RHEA:67460"/>
        <dbReference type="ChEBI" id="CHEBI:13193"/>
        <dbReference type="ChEBI" id="CHEBI:15588"/>
        <dbReference type="ChEBI" id="CHEBI:16452"/>
        <dbReference type="ChEBI" id="CHEBI:17499"/>
    </reaction>
    <physiologicalReaction direction="left-to-right" evidence="9">
        <dbReference type="Rhea" id="RHEA:67461"/>
    </physiologicalReaction>
</comment>
<dbReference type="InterPro" id="IPR016164">
    <property type="entry name" value="FAD-linked_Oxase-like_C"/>
</dbReference>
<dbReference type="PANTHER" id="PTHR43716">
    <property type="entry name" value="D-2-HYDROXYGLUTARATE DEHYDROGENASE, MITOCHONDRIAL"/>
    <property type="match status" value="1"/>
</dbReference>
<reference evidence="11" key="1">
    <citation type="submission" date="2020-06" db="EMBL/GenBank/DDBJ databases">
        <title>Draft genome of Bugula neritina, a colonial animal packing powerful symbionts and potential medicines.</title>
        <authorList>
            <person name="Rayko M."/>
        </authorList>
    </citation>
    <scope>NUCLEOTIDE SEQUENCE [LARGE SCALE GENOMIC DNA]</scope>
    <source>
        <strain evidence="11">Kwan_BN1</strain>
    </source>
</reference>
<dbReference type="SUPFAM" id="SSF55103">
    <property type="entry name" value="FAD-linked oxidases, C-terminal domain"/>
    <property type="match status" value="1"/>
</dbReference>
<accession>A0A7J7JQZ0</accession>
<sequence>MHGVVRQLIACNRRFGPLLSTRLLSNDVTLTKERYPNLSRKEFSPLTDKDVNTFESIVGKGNVLQSDLEFYNTDWLKTVRGQSEVVLRPESTEEVSAILKYCNERTLAVCPQGGNTGLVGGSVPVFDEVVISTARMNKVINIDPTAGVLMCQAGCILENVDKALSQHDLMMPLDLGAKGSCHIGGNLSTNAGGIRLIRYGSLHGSVLGLEVVLANGDVINNMNPLIKDNTGYDLKQLFIGAEGTLGFITAATIKCPTKPNSVNSALIAVETFADCLKILSLTKKHVGEILSAFEFLDLASRHLMLENLELPYPIAESPFYLLIETSGNLHLNITCKEYSQEVMDMIEPYVYDWTRGRDGSISAEHGLVLLVVVELFYVMLPNAVVLDNIEMYYLIPVMQL</sequence>
<dbReference type="InterPro" id="IPR036318">
    <property type="entry name" value="FAD-bd_PCMH-like_sf"/>
</dbReference>
<evidence type="ECO:0000256" key="2">
    <source>
        <dbReference type="ARBA" id="ARBA00008000"/>
    </source>
</evidence>
<dbReference type="Pfam" id="PF01565">
    <property type="entry name" value="FAD_binding_4"/>
    <property type="match status" value="1"/>
</dbReference>
<comment type="caution">
    <text evidence="11">The sequence shown here is derived from an EMBL/GenBank/DDBJ whole genome shotgun (WGS) entry which is preliminary data.</text>
</comment>
<comment type="similarity">
    <text evidence="2">Belongs to the FAD-binding oxidoreductase/transferase type 4 family.</text>
</comment>
<keyword evidence="3" id="KW-0285">Flavoprotein</keyword>
<evidence type="ECO:0000256" key="1">
    <source>
        <dbReference type="ARBA" id="ARBA00001974"/>
    </source>
</evidence>
<evidence type="ECO:0000256" key="4">
    <source>
        <dbReference type="ARBA" id="ARBA00022827"/>
    </source>
</evidence>
<dbReference type="Gene3D" id="3.30.70.2190">
    <property type="match status" value="1"/>
</dbReference>
<feature type="domain" description="FAD-binding PCMH-type" evidence="10">
    <location>
        <begin position="78"/>
        <end position="258"/>
    </location>
</feature>
<evidence type="ECO:0000256" key="6">
    <source>
        <dbReference type="ARBA" id="ARBA00039003"/>
    </source>
</evidence>
<protein>
    <recommendedName>
        <fullName evidence="7">D-2-hydroxyglutarate dehydrogenase, mitochondrial</fullName>
        <ecNumber evidence="6">1.1.99.39</ecNumber>
    </recommendedName>
</protein>
<comment type="cofactor">
    <cofactor evidence="1">
        <name>FAD</name>
        <dbReference type="ChEBI" id="CHEBI:57692"/>
    </cofactor>
</comment>
<organism evidence="11 12">
    <name type="scientific">Bugula neritina</name>
    <name type="common">Brown bryozoan</name>
    <name type="synonym">Sertularia neritina</name>
    <dbReference type="NCBI Taxonomy" id="10212"/>
    <lineage>
        <taxon>Eukaryota</taxon>
        <taxon>Metazoa</taxon>
        <taxon>Spiralia</taxon>
        <taxon>Lophotrochozoa</taxon>
        <taxon>Bryozoa</taxon>
        <taxon>Gymnolaemata</taxon>
        <taxon>Cheilostomatida</taxon>
        <taxon>Flustrina</taxon>
        <taxon>Buguloidea</taxon>
        <taxon>Bugulidae</taxon>
        <taxon>Bugula</taxon>
    </lineage>
</organism>
<evidence type="ECO:0000256" key="5">
    <source>
        <dbReference type="ARBA" id="ARBA00023002"/>
    </source>
</evidence>
<dbReference type="InterPro" id="IPR004113">
    <property type="entry name" value="FAD-bd_oxidored_4_C"/>
</dbReference>
<evidence type="ECO:0000313" key="11">
    <source>
        <dbReference type="EMBL" id="KAF6028407.1"/>
    </source>
</evidence>
<keyword evidence="12" id="KW-1185">Reference proteome</keyword>
<dbReference type="FunFam" id="3.30.43.10:FF:000011">
    <property type="entry name" value="D-lactate dehydrogenase (Cytochrome)"/>
    <property type="match status" value="1"/>
</dbReference>
<evidence type="ECO:0000256" key="3">
    <source>
        <dbReference type="ARBA" id="ARBA00022630"/>
    </source>
</evidence>
<dbReference type="OrthoDB" id="5332616at2759"/>
<dbReference type="Proteomes" id="UP000593567">
    <property type="component" value="Unassembled WGS sequence"/>
</dbReference>
<evidence type="ECO:0000256" key="8">
    <source>
        <dbReference type="ARBA" id="ARBA00045410"/>
    </source>
</evidence>